<comment type="similarity">
    <text evidence="1">Belongs to the disease resistance NB-LRR family.</text>
</comment>
<dbReference type="InterPro" id="IPR057135">
    <property type="entry name" value="At4g27190-like_LRR"/>
</dbReference>
<dbReference type="Gene3D" id="3.80.10.10">
    <property type="entry name" value="Ribonuclease Inhibitor"/>
    <property type="match status" value="1"/>
</dbReference>
<gene>
    <name evidence="7" type="primary">LOC115733107</name>
</gene>
<dbReference type="RefSeq" id="XP_030519636.2">
    <property type="nucleotide sequence ID" value="XM_030663776.2"/>
</dbReference>
<reference evidence="7" key="1">
    <citation type="submission" date="2025-08" db="UniProtKB">
        <authorList>
            <consortium name="RefSeq"/>
        </authorList>
    </citation>
    <scope>IDENTIFICATION</scope>
    <source>
        <tissue evidence="7">Leaf</tissue>
    </source>
</reference>
<feature type="domain" description="NB-ARC" evidence="4">
    <location>
        <begin position="189"/>
        <end position="360"/>
    </location>
</feature>
<feature type="region of interest" description="Disordered" evidence="3">
    <location>
        <begin position="154"/>
        <end position="177"/>
    </location>
</feature>
<dbReference type="InterPro" id="IPR027417">
    <property type="entry name" value="P-loop_NTPase"/>
</dbReference>
<dbReference type="PRINTS" id="PR00364">
    <property type="entry name" value="DISEASERSIST"/>
</dbReference>
<dbReference type="PANTHER" id="PTHR33463:SF203">
    <property type="entry name" value="AAA+ ATPASE DOMAIN-CONTAINING PROTEIN"/>
    <property type="match status" value="1"/>
</dbReference>
<protein>
    <submittedName>
        <fullName evidence="7">Probable disease resistance protein At4g27220</fullName>
    </submittedName>
</protein>
<dbReference type="InterPro" id="IPR002182">
    <property type="entry name" value="NB-ARC"/>
</dbReference>
<dbReference type="SUPFAM" id="SSF52058">
    <property type="entry name" value="L domain-like"/>
    <property type="match status" value="1"/>
</dbReference>
<accession>A0A8B8NB19</accession>
<dbReference type="Proteomes" id="UP000827889">
    <property type="component" value="Chromosome 5"/>
</dbReference>
<feature type="domain" description="Disease resistance protein At4g27190-like leucine-rich repeats" evidence="5">
    <location>
        <begin position="788"/>
        <end position="894"/>
    </location>
</feature>
<dbReference type="Pfam" id="PF23247">
    <property type="entry name" value="LRR_RPS2"/>
    <property type="match status" value="1"/>
</dbReference>
<dbReference type="SUPFAM" id="SSF52540">
    <property type="entry name" value="P-loop containing nucleoside triphosphate hydrolases"/>
    <property type="match status" value="1"/>
</dbReference>
<dbReference type="PANTHER" id="PTHR33463">
    <property type="entry name" value="NB-ARC DOMAIN-CONTAINING PROTEIN-RELATED"/>
    <property type="match status" value="1"/>
</dbReference>
<dbReference type="AlphaFoldDB" id="A0A8B8NB19"/>
<evidence type="ECO:0000313" key="7">
    <source>
        <dbReference type="RefSeq" id="XP_030519636.2"/>
    </source>
</evidence>
<name>A0A8B8NB19_9MYRT</name>
<dbReference type="Pfam" id="PF00931">
    <property type="entry name" value="NB-ARC"/>
    <property type="match status" value="1"/>
</dbReference>
<keyword evidence="2" id="KW-0611">Plant defense</keyword>
<evidence type="ECO:0000313" key="6">
    <source>
        <dbReference type="Proteomes" id="UP000827889"/>
    </source>
</evidence>
<feature type="compositionally biased region" description="Low complexity" evidence="3">
    <location>
        <begin position="165"/>
        <end position="177"/>
    </location>
</feature>
<dbReference type="KEGG" id="rarg:115733107"/>
<evidence type="ECO:0000256" key="2">
    <source>
        <dbReference type="ARBA" id="ARBA00022821"/>
    </source>
</evidence>
<evidence type="ECO:0000256" key="1">
    <source>
        <dbReference type="ARBA" id="ARBA00008894"/>
    </source>
</evidence>
<dbReference type="GeneID" id="115733107"/>
<dbReference type="InterPro" id="IPR050905">
    <property type="entry name" value="Plant_NBS-LRR"/>
</dbReference>
<evidence type="ECO:0000259" key="5">
    <source>
        <dbReference type="Pfam" id="PF23247"/>
    </source>
</evidence>
<dbReference type="Gene3D" id="3.40.50.300">
    <property type="entry name" value="P-loop containing nucleotide triphosphate hydrolases"/>
    <property type="match status" value="1"/>
</dbReference>
<organism evidence="6 7">
    <name type="scientific">Rhodamnia argentea</name>
    <dbReference type="NCBI Taxonomy" id="178133"/>
    <lineage>
        <taxon>Eukaryota</taxon>
        <taxon>Viridiplantae</taxon>
        <taxon>Streptophyta</taxon>
        <taxon>Embryophyta</taxon>
        <taxon>Tracheophyta</taxon>
        <taxon>Spermatophyta</taxon>
        <taxon>Magnoliopsida</taxon>
        <taxon>eudicotyledons</taxon>
        <taxon>Gunneridae</taxon>
        <taxon>Pentapetalae</taxon>
        <taxon>rosids</taxon>
        <taxon>malvids</taxon>
        <taxon>Myrtales</taxon>
        <taxon>Myrtaceae</taxon>
        <taxon>Myrtoideae</taxon>
        <taxon>Myrteae</taxon>
        <taxon>Australasian group</taxon>
        <taxon>Rhodamnia</taxon>
    </lineage>
</organism>
<sequence>MSVDPVVSILWDVLKWVVIPIKRQFGYVMSSKRYARDLQKEVGKLESEDERIQNAVREAGDNLRHVHSHVSEWQGSAEKVLRESGELLGDFEKASKTCCYGTLPDPNFRYQFSRKAKDKIEVIQDLARKGCEFKELNDISSRAPAPGIVTARTRTRREGKEVVQSTTATASASSASTSIRDDGVIKSRAQMIRDIIDALADNSNRVVGVYGMGGVGKSTLLVDTERRIREEKSFDLVAKADVSENPDVKRIQGEIAHSLGLDIKNEEYINVRAERLHTRLEKEEREKKKVLIILDNLWERLDLDKVGIPCGPGNKARGCKLLLTARDQRVLRREMLCDSAFLLGGLENVEAKRLFEKTVGGKVTVELEPLVEEALRISAGLPFLIVAISKLFIDTSYSECDYALKQIWSEDTGKVITKRLQLSYGRISEEAKSLLRLCVAYGVSKPYPDYLARYGFGLRIFQGVSSVQEARVRLGSLIHTLQASSLLLDGEEDAGGFKIHDLVREFVASFASTNRPLLILKDKDKWETTLSEERLKICEAICFPYVDLEELPKELICPELRIFLLLENERSLEISDSYFNSMKNLMALDLSGIRLSRSPSPFQFMENLHTLCVDDCSVEDVSVLGKLKGLQILSLQHSDIQQLPKEIGQLTELRLLDLDYCSKLQIIEPGVLGRLTKLEELYMKDSFDRWSAGEQTPATNAGLIELNNMKNLRTLHVSIPNPSALPRDLDVEKLTKYKIQIGDVRGWGDYKGSRMLELNLDGTSDVLRKECFQSILAKADALYLYKLDRTEKSISALSSEGFPKLKHLQVEDSPSFRCILERSSLPTFEALETLLLNNLINLEKILCTKNISIGSFSTLKVVRVEGCDKIEVLFPRSVARELPQLEEIKVVGCKLMRGIVEADGDRGKFELPKLRVLKLYWLPNIENFITTGSSPSRSTSDDQIGTQIAFFNGQQDAFPHLETLEVNGLDNIGFMFSPSMVKSLAQLRKLNVSFGKKMEAIITEEEGLAVEISETLAFPMLAHLSLQYLKSLKCFSHSKCKIDLFFSSMKIFL</sequence>
<proteinExistence type="inferred from homology"/>
<evidence type="ECO:0000259" key="4">
    <source>
        <dbReference type="Pfam" id="PF00931"/>
    </source>
</evidence>
<evidence type="ECO:0000256" key="3">
    <source>
        <dbReference type="SAM" id="MobiDB-lite"/>
    </source>
</evidence>
<dbReference type="InterPro" id="IPR032675">
    <property type="entry name" value="LRR_dom_sf"/>
</dbReference>
<keyword evidence="6" id="KW-1185">Reference proteome</keyword>